<sequence length="376" mass="41477" precursor="true">MTRRVVWTSLLLAAVLAVFATWLMLNLERVPTQKREPPQSEARRNPWLALERFTARMGGQLTRASDARILDRLPAGSLLLDRQRAHLLTPERLHRLLAWVEAGGYLIAVAEHPGVADPLLDSLGVKRVASPRKPARQAPAVVDVLVPGAAQPLKLAAGGYLLAAGERQPAWSAGQRGRGEQVLHFHLGRGEVTVAAAFDGQLSNRHIGEEDHADLYWSLLRRYDPSPQPQVLLLSRLQMPTLFAWLWENAWAACTGAALLIVLWLWRIIPRFGSVRPEAPAGRRELREHLAAIGRYQWRSGGLAALLTAAREHFHARLLRRQPTIAALPATAQPAALAALSNRPAVRIAAALDGPVDSPHAFTDALRTLRNLERDL</sequence>
<gene>
    <name evidence="3" type="ordered locus">CAP2UW1_3394</name>
</gene>
<dbReference type="STRING" id="522306.CAP2UW1_3394"/>
<organism evidence="3">
    <name type="scientific">Accumulibacter regalis</name>
    <dbReference type="NCBI Taxonomy" id="522306"/>
    <lineage>
        <taxon>Bacteria</taxon>
        <taxon>Pseudomonadati</taxon>
        <taxon>Pseudomonadota</taxon>
        <taxon>Betaproteobacteria</taxon>
        <taxon>Candidatus Accumulibacter</taxon>
    </lineage>
</organism>
<dbReference type="OrthoDB" id="8753497at2"/>
<feature type="domain" description="DUF4350" evidence="2">
    <location>
        <begin position="41"/>
        <end position="220"/>
    </location>
</feature>
<reference evidence="3" key="1">
    <citation type="submission" date="2009-08" db="EMBL/GenBank/DDBJ databases">
        <authorList>
            <consortium name="US DOE Joint Genome Institute"/>
            <person name="Lucas S."/>
            <person name="Copeland A."/>
            <person name="Lapidus A."/>
            <person name="Glavina del Rio T."/>
            <person name="Dalin E."/>
            <person name="Tice H."/>
            <person name="Bruce D."/>
            <person name="Barry K."/>
            <person name="Pitluck S."/>
            <person name="Lowry S."/>
            <person name="Larimer F."/>
            <person name="Land M."/>
            <person name="Hauser L."/>
            <person name="Kyrpides N."/>
            <person name="Ivanova N."/>
            <person name="McMahon K.D."/>
            <person name="Hugenholtz P."/>
        </authorList>
    </citation>
    <scope>NUCLEOTIDE SEQUENCE</scope>
    <source>
        <strain evidence="3">UW-1</strain>
    </source>
</reference>
<dbReference type="eggNOG" id="COG3064">
    <property type="taxonomic scope" value="Bacteria"/>
</dbReference>
<keyword evidence="1" id="KW-0472">Membrane</keyword>
<dbReference type="KEGG" id="app:CAP2UW1_3394"/>
<keyword evidence="1" id="KW-0812">Transmembrane</keyword>
<dbReference type="EMBL" id="CP001715">
    <property type="protein sequence ID" value="ACV36654.1"/>
    <property type="molecule type" value="Genomic_DNA"/>
</dbReference>
<reference evidence="3" key="2">
    <citation type="submission" date="2009-09" db="EMBL/GenBank/DDBJ databases">
        <title>Complete sequence of chromosome of Candidatus Accumulibacter phosphatis clade IIA str. UW-1.</title>
        <authorList>
            <consortium name="US DOE Joint Genome Institute"/>
            <person name="Martin H.G."/>
            <person name="Ivanova N."/>
            <person name="Kunin V."/>
            <person name="Warnecke F."/>
            <person name="Barry K."/>
            <person name="He S."/>
            <person name="Salamov A."/>
            <person name="Szeto E."/>
            <person name="Dalin E."/>
            <person name="Pangilinan J.L."/>
            <person name="Lapidus A."/>
            <person name="Lowry S."/>
            <person name="Kyrpides N.C."/>
            <person name="McMahon K.D."/>
            <person name="Hugenholtz P."/>
        </authorList>
    </citation>
    <scope>NUCLEOTIDE SEQUENCE [LARGE SCALE GENOMIC DNA]</scope>
    <source>
        <strain evidence="3">UW-1</strain>
    </source>
</reference>
<evidence type="ECO:0000313" key="3">
    <source>
        <dbReference type="EMBL" id="ACV36654.1"/>
    </source>
</evidence>
<evidence type="ECO:0000259" key="2">
    <source>
        <dbReference type="Pfam" id="PF14258"/>
    </source>
</evidence>
<keyword evidence="1" id="KW-1133">Transmembrane helix</keyword>
<dbReference type="HOGENOM" id="CLU_037741_0_0_4"/>
<feature type="transmembrane region" description="Helical" evidence="1">
    <location>
        <begin position="242"/>
        <end position="266"/>
    </location>
</feature>
<proteinExistence type="predicted"/>
<dbReference type="InterPro" id="IPR025646">
    <property type="entry name" value="DUF4350"/>
</dbReference>
<accession>C7RJ43</accession>
<dbReference type="AlphaFoldDB" id="C7RJ43"/>
<protein>
    <recommendedName>
        <fullName evidence="2">DUF4350 domain-containing protein</fullName>
    </recommendedName>
</protein>
<evidence type="ECO:0000256" key="1">
    <source>
        <dbReference type="SAM" id="Phobius"/>
    </source>
</evidence>
<name>C7RJ43_ACCRE</name>
<dbReference type="Pfam" id="PF14258">
    <property type="entry name" value="DUF4350"/>
    <property type="match status" value="1"/>
</dbReference>